<evidence type="ECO:0000313" key="3">
    <source>
        <dbReference type="Proteomes" id="UP000751190"/>
    </source>
</evidence>
<reference evidence="2" key="1">
    <citation type="submission" date="2021-05" db="EMBL/GenBank/DDBJ databases">
        <title>The genome of the haptophyte Pavlova lutheri (Diacronema luteri, Pavlovales) - a model for lipid biosynthesis in eukaryotic algae.</title>
        <authorList>
            <person name="Hulatt C.J."/>
            <person name="Posewitz M.C."/>
        </authorList>
    </citation>
    <scope>NUCLEOTIDE SEQUENCE</scope>
    <source>
        <strain evidence="2">NIVA-4/92</strain>
    </source>
</reference>
<sequence length="94" mass="9548">MVAEVHPARRARPASVALALGGAGIGVNTPDVPAWRAERDEGVRAPSFDAELRPQPACASDTRTPPLHAPAASRAASVTTPRNASAAGSSSIAR</sequence>
<gene>
    <name evidence="2" type="ORF">KFE25_012610</name>
</gene>
<comment type="caution">
    <text evidence="2">The sequence shown here is derived from an EMBL/GenBank/DDBJ whole genome shotgun (WGS) entry which is preliminary data.</text>
</comment>
<protein>
    <submittedName>
        <fullName evidence="2">Uncharacterized protein</fullName>
    </submittedName>
</protein>
<keyword evidence="3" id="KW-1185">Reference proteome</keyword>
<feature type="region of interest" description="Disordered" evidence="1">
    <location>
        <begin position="38"/>
        <end position="94"/>
    </location>
</feature>
<dbReference type="EMBL" id="JAGTXO010000011">
    <property type="protein sequence ID" value="KAG8465247.1"/>
    <property type="molecule type" value="Genomic_DNA"/>
</dbReference>
<evidence type="ECO:0000313" key="2">
    <source>
        <dbReference type="EMBL" id="KAG8465247.1"/>
    </source>
</evidence>
<dbReference type="AlphaFoldDB" id="A0A8J6C8B3"/>
<proteinExistence type="predicted"/>
<evidence type="ECO:0000256" key="1">
    <source>
        <dbReference type="SAM" id="MobiDB-lite"/>
    </source>
</evidence>
<name>A0A8J6C8B3_DIALT</name>
<feature type="compositionally biased region" description="Polar residues" evidence="1">
    <location>
        <begin position="76"/>
        <end position="94"/>
    </location>
</feature>
<dbReference type="Proteomes" id="UP000751190">
    <property type="component" value="Unassembled WGS sequence"/>
</dbReference>
<organism evidence="2 3">
    <name type="scientific">Diacronema lutheri</name>
    <name type="common">Unicellular marine alga</name>
    <name type="synonym">Monochrysis lutheri</name>
    <dbReference type="NCBI Taxonomy" id="2081491"/>
    <lineage>
        <taxon>Eukaryota</taxon>
        <taxon>Haptista</taxon>
        <taxon>Haptophyta</taxon>
        <taxon>Pavlovophyceae</taxon>
        <taxon>Pavlovales</taxon>
        <taxon>Pavlovaceae</taxon>
        <taxon>Diacronema</taxon>
    </lineage>
</organism>
<accession>A0A8J6C8B3</accession>